<organism evidence="1 2">
    <name type="scientific">Desulfobacula toluolica (strain DSM 7467 / Tol2)</name>
    <dbReference type="NCBI Taxonomy" id="651182"/>
    <lineage>
        <taxon>Bacteria</taxon>
        <taxon>Pseudomonadati</taxon>
        <taxon>Thermodesulfobacteriota</taxon>
        <taxon>Desulfobacteria</taxon>
        <taxon>Desulfobacterales</taxon>
        <taxon>Desulfobacteraceae</taxon>
        <taxon>Desulfobacula</taxon>
    </lineage>
</organism>
<dbReference type="Gene3D" id="2.60.300.12">
    <property type="entry name" value="HesB-like domain"/>
    <property type="match status" value="1"/>
</dbReference>
<dbReference type="NCBIfam" id="NF038090">
    <property type="entry name" value="IscA_HesB_Se"/>
    <property type="match status" value="1"/>
</dbReference>
<dbReference type="AlphaFoldDB" id="K0NI63"/>
<name>K0NI63_DESTT</name>
<dbReference type="OrthoDB" id="5460919at2"/>
<reference evidence="1 2" key="1">
    <citation type="journal article" date="2013" name="Environ. Microbiol.">
        <title>Complete genome, catabolic sub-proteomes and key-metabolites of Desulfobacula toluolica Tol2, a marine, aromatic compound-degrading, sulfate-reducing bacterium.</title>
        <authorList>
            <person name="Wohlbrand L."/>
            <person name="Jacob J.H."/>
            <person name="Kube M."/>
            <person name="Mussmann M."/>
            <person name="Jarling R."/>
            <person name="Beck A."/>
            <person name="Amann R."/>
            <person name="Wilkes H."/>
            <person name="Reinhardt R."/>
            <person name="Rabus R."/>
        </authorList>
    </citation>
    <scope>NUCLEOTIDE SEQUENCE [LARGE SCALE GENOMIC DNA]</scope>
    <source>
        <strain evidence="2">DSM 7467 / Tol2</strain>
    </source>
</reference>
<dbReference type="Proteomes" id="UP000007347">
    <property type="component" value="Chromosome"/>
</dbReference>
<dbReference type="STRING" id="651182.TOL2_C28810"/>
<evidence type="ECO:0000313" key="2">
    <source>
        <dbReference type="Proteomes" id="UP000007347"/>
    </source>
</evidence>
<dbReference type="HOGENOM" id="CLU_069054_6_0_7"/>
<protein>
    <submittedName>
        <fullName evidence="1">HesB-like protein</fullName>
    </submittedName>
</protein>
<accession>K0NI63</accession>
<dbReference type="SUPFAM" id="SSF89360">
    <property type="entry name" value="HesB-like domain"/>
    <property type="match status" value="1"/>
</dbReference>
<proteinExistence type="predicted"/>
<evidence type="ECO:0000313" key="1">
    <source>
        <dbReference type="EMBL" id="CCK81041.1"/>
    </source>
</evidence>
<gene>
    <name evidence="1" type="ordered locus">TOL2_C28810</name>
</gene>
<dbReference type="KEGG" id="dto:TOL2_C28810"/>
<dbReference type="InterPro" id="IPR035903">
    <property type="entry name" value="HesB-like_dom_sf"/>
</dbReference>
<keyword evidence="2" id="KW-1185">Reference proteome</keyword>
<dbReference type="EMBL" id="FO203503">
    <property type="protein sequence ID" value="CCK81041.1"/>
    <property type="molecule type" value="Genomic_DNA"/>
</dbReference>
<sequence>MITVSKSAQEQVSAYFKNNQQDPQPIRIFVTSTCSGQSLSMALDKVTPEDSVFTHEGVDYIMETSLLEQAKPVEVEYTGTGFNITSKLELAGGCGSCGSSGSCCE</sequence>
<dbReference type="RefSeq" id="WP_014958252.1">
    <property type="nucleotide sequence ID" value="NC_018645.1"/>
</dbReference>